<dbReference type="CDD" id="cd07389">
    <property type="entry name" value="MPP_PhoD"/>
    <property type="match status" value="1"/>
</dbReference>
<dbReference type="InterPro" id="IPR029052">
    <property type="entry name" value="Metallo-depent_PP-like"/>
</dbReference>
<dbReference type="InterPro" id="IPR038607">
    <property type="entry name" value="PhoD-like_sf"/>
</dbReference>
<sequence>MKKILLLLSLLLGLTIQSFAQNFEVEIGPIYGHYTDSTRHFWMLVTPHAQNDPLVDWVTQFNVDLYAYFEQFTAERVQKIERSSVLNKGYIMVSGILEIKEPKPAKKDISFLLGSCAFPYPFAFWGGKNKEVIFDAMSKQENDFMLWMGDNVYYLFGEWKQKKKMHQKNLKMRFNPKLRNFLESCSQYATWDDHDFGGNNEDGSYGGKYQSLEIFKDYWANPYYGTDSTLGVFCHFSHADADFFMLDARFHASDSSMLGEGQTKWLKEKLEASTANFKFIVSGTQILSDNPGGEDLGDFATAKADLLDFLSKKKIKGVIFLSGDRHYGELLKLERAGAYPLYEMTSSPLTSLVNPGYTKDNPLRLPETLVLDLNFGKVHLSGAGEQRQCRLELLDRTGSIIWQKSILLSEIQ</sequence>
<dbReference type="AlphaFoldDB" id="A0A6S6SL29"/>
<feature type="chain" id="PRO_5028041582" evidence="1">
    <location>
        <begin position="21"/>
        <end position="412"/>
    </location>
</feature>
<protein>
    <submittedName>
        <fullName evidence="3">Phosphodiesterase I</fullName>
    </submittedName>
</protein>
<dbReference type="PANTHER" id="PTHR33987:SF1">
    <property type="entry name" value="CALCINEURIN-LIKE METALLO-PHOSPHOESTERASE SUPERFAMILY PROTEIN"/>
    <property type="match status" value="1"/>
</dbReference>
<dbReference type="SUPFAM" id="SSF56300">
    <property type="entry name" value="Metallo-dependent phosphatases"/>
    <property type="match status" value="1"/>
</dbReference>
<name>A0A6S6SL29_9BACT</name>
<dbReference type="Gene3D" id="3.60.21.70">
    <property type="entry name" value="PhoD-like phosphatase"/>
    <property type="match status" value="1"/>
</dbReference>
<dbReference type="PANTHER" id="PTHR33987">
    <property type="entry name" value="CALCINEURIN-LIKE METALLO-PHOSPHOESTERASE SUPERFAMILY PROTEIN"/>
    <property type="match status" value="1"/>
</dbReference>
<dbReference type="InterPro" id="IPR018946">
    <property type="entry name" value="PhoD-like_MPP"/>
</dbReference>
<evidence type="ECO:0000259" key="2">
    <source>
        <dbReference type="Pfam" id="PF09423"/>
    </source>
</evidence>
<feature type="signal peptide" evidence="1">
    <location>
        <begin position="1"/>
        <end position="20"/>
    </location>
</feature>
<reference evidence="3" key="1">
    <citation type="submission" date="2020-01" db="EMBL/GenBank/DDBJ databases">
        <authorList>
            <person name="Meier V. D."/>
            <person name="Meier V D."/>
        </authorList>
    </citation>
    <scope>NUCLEOTIDE SEQUENCE</scope>
    <source>
        <strain evidence="3">HLG_WM_MAG_10</strain>
    </source>
</reference>
<evidence type="ECO:0000313" key="3">
    <source>
        <dbReference type="EMBL" id="CAA6803655.1"/>
    </source>
</evidence>
<organism evidence="3">
    <name type="scientific">uncultured Aureispira sp</name>
    <dbReference type="NCBI Taxonomy" id="1331704"/>
    <lineage>
        <taxon>Bacteria</taxon>
        <taxon>Pseudomonadati</taxon>
        <taxon>Bacteroidota</taxon>
        <taxon>Saprospiria</taxon>
        <taxon>Saprospirales</taxon>
        <taxon>Saprospiraceae</taxon>
        <taxon>Aureispira</taxon>
        <taxon>environmental samples</taxon>
    </lineage>
</organism>
<keyword evidence="1" id="KW-0732">Signal</keyword>
<proteinExistence type="predicted"/>
<feature type="domain" description="PhoD-like phosphatase metallophosphatase" evidence="2">
    <location>
        <begin position="133"/>
        <end position="356"/>
    </location>
</feature>
<dbReference type="Pfam" id="PF09423">
    <property type="entry name" value="PhoD"/>
    <property type="match status" value="1"/>
</dbReference>
<accession>A0A6S6SL29</accession>
<evidence type="ECO:0000256" key="1">
    <source>
        <dbReference type="SAM" id="SignalP"/>
    </source>
</evidence>
<dbReference type="EMBL" id="CACVAQ010000088">
    <property type="protein sequence ID" value="CAA6803655.1"/>
    <property type="molecule type" value="Genomic_DNA"/>
</dbReference>
<gene>
    <name evidence="3" type="ORF">HELGO_WM32784</name>
</gene>